<sequence>MSGYWRKIMDRRQFVLSGGAMLAMSGKKAVAQESFPSRAVRLVVPFTPGGPTDVIARVIGEAMSVKWSVPVIVDNKPGAGTMIGTDAVAKSTPDGHVVGVVITAHVINPAVRDKMPFDAQRDLRGITQLAEAHMVVVANPAFEADDIPGLVRLAKQASQPLAYATPGPATATHMAAELLQKVAEIKMLHVPYNGSANALTDVLAQRVPLMFDVWHSVQQHVQDKTLKVIGVTNATPIPNAPQYKRIAETYPGYEANSMFGLVVPSKTPDQMVKALSRDVSAFVKSPEFAAKAASFGMQPIGSSPAEFDDFIDREIKKWRDIAGSANIRIN</sequence>
<evidence type="ECO:0000313" key="2">
    <source>
        <dbReference type="EMBL" id="QUS41949.1"/>
    </source>
</evidence>
<dbReference type="CDD" id="cd13578">
    <property type="entry name" value="PBP2_Bug27"/>
    <property type="match status" value="1"/>
</dbReference>
<proteinExistence type="inferred from homology"/>
<dbReference type="InterPro" id="IPR042100">
    <property type="entry name" value="Bug_dom1"/>
</dbReference>
<evidence type="ECO:0000256" key="1">
    <source>
        <dbReference type="ARBA" id="ARBA00006987"/>
    </source>
</evidence>
<dbReference type="Gene3D" id="3.40.190.10">
    <property type="entry name" value="Periplasmic binding protein-like II"/>
    <property type="match status" value="1"/>
</dbReference>
<comment type="similarity">
    <text evidence="1">Belongs to the UPF0065 (bug) family.</text>
</comment>
<reference evidence="2 3" key="1">
    <citation type="submission" date="2019-02" db="EMBL/GenBank/DDBJ databases">
        <title>Emended description of the genus Rhodopseudomonas and description of Rhodopseudomonas albus sp. nov., a non-phototrophic, heavy-metal-tolerant bacterium isolated from garden soil.</title>
        <authorList>
            <person name="Bao Z."/>
            <person name="Cao W.W."/>
            <person name="Sato Y."/>
            <person name="Nishizawa T."/>
            <person name="Zhao J."/>
            <person name="Guo Y."/>
            <person name="Ohta H."/>
        </authorList>
    </citation>
    <scope>NUCLEOTIDE SEQUENCE [LARGE SCALE GENOMIC DNA]</scope>
    <source>
        <strain evidence="2 3">SK50-23</strain>
    </source>
</reference>
<dbReference type="Gene3D" id="3.40.190.150">
    <property type="entry name" value="Bordetella uptake gene, domain 1"/>
    <property type="match status" value="1"/>
</dbReference>
<dbReference type="PANTHER" id="PTHR42928:SF5">
    <property type="entry name" value="BLR1237 PROTEIN"/>
    <property type="match status" value="1"/>
</dbReference>
<dbReference type="SUPFAM" id="SSF53850">
    <property type="entry name" value="Periplasmic binding protein-like II"/>
    <property type="match status" value="1"/>
</dbReference>
<keyword evidence="3" id="KW-1185">Reference proteome</keyword>
<dbReference type="PANTHER" id="PTHR42928">
    <property type="entry name" value="TRICARBOXYLATE-BINDING PROTEIN"/>
    <property type="match status" value="1"/>
</dbReference>
<dbReference type="RefSeq" id="WP_211910681.1">
    <property type="nucleotide sequence ID" value="NZ_CP036498.1"/>
</dbReference>
<accession>A0ABX8AEJ4</accession>
<dbReference type="EMBL" id="CP036498">
    <property type="protein sequence ID" value="QUS41949.1"/>
    <property type="molecule type" value="Genomic_DNA"/>
</dbReference>
<protein>
    <submittedName>
        <fullName evidence="2">Tripartite tricarboxylate transporter substrate binding protein</fullName>
    </submittedName>
</protein>
<gene>
    <name evidence="2" type="ORF">RPMA_26265</name>
</gene>
<dbReference type="PIRSF" id="PIRSF017082">
    <property type="entry name" value="YflP"/>
    <property type="match status" value="1"/>
</dbReference>
<dbReference type="Proteomes" id="UP000682843">
    <property type="component" value="Chromosome"/>
</dbReference>
<evidence type="ECO:0000313" key="3">
    <source>
        <dbReference type="Proteomes" id="UP000682843"/>
    </source>
</evidence>
<dbReference type="InterPro" id="IPR005064">
    <property type="entry name" value="BUG"/>
</dbReference>
<name>A0ABX8AEJ4_9BRAD</name>
<organism evidence="2 3">
    <name type="scientific">Tardiphaga alba</name>
    <dbReference type="NCBI Taxonomy" id="340268"/>
    <lineage>
        <taxon>Bacteria</taxon>
        <taxon>Pseudomonadati</taxon>
        <taxon>Pseudomonadota</taxon>
        <taxon>Alphaproteobacteria</taxon>
        <taxon>Hyphomicrobiales</taxon>
        <taxon>Nitrobacteraceae</taxon>
        <taxon>Tardiphaga</taxon>
    </lineage>
</organism>
<dbReference type="Pfam" id="PF03401">
    <property type="entry name" value="TctC"/>
    <property type="match status" value="1"/>
</dbReference>